<evidence type="ECO:0000313" key="10">
    <source>
        <dbReference type="Proteomes" id="UP001295423"/>
    </source>
</evidence>
<dbReference type="GO" id="GO:0046872">
    <property type="term" value="F:metal ion binding"/>
    <property type="evidence" value="ECO:0007669"/>
    <property type="project" value="UniProtKB-KW"/>
</dbReference>
<feature type="binding site" evidence="4">
    <location>
        <position position="516"/>
    </location>
    <ligand>
        <name>AMP</name>
        <dbReference type="ChEBI" id="CHEBI:456215"/>
    </ligand>
</feature>
<dbReference type="PANTHER" id="PTHR11347">
    <property type="entry name" value="CYCLIC NUCLEOTIDE PHOSPHODIESTERASE"/>
    <property type="match status" value="1"/>
</dbReference>
<protein>
    <recommendedName>
        <fullName evidence="6">Phosphodiesterase</fullName>
        <ecNumber evidence="6">3.1.4.-</ecNumber>
    </recommendedName>
</protein>
<keyword evidence="2 6" id="KW-0378">Hydrolase</keyword>
<dbReference type="GO" id="GO:0004114">
    <property type="term" value="F:3',5'-cyclic-nucleotide phosphodiesterase activity"/>
    <property type="evidence" value="ECO:0007669"/>
    <property type="project" value="InterPro"/>
</dbReference>
<dbReference type="EMBL" id="CAKOGP040000014">
    <property type="protein sequence ID" value="CAJ1927365.1"/>
    <property type="molecule type" value="Genomic_DNA"/>
</dbReference>
<comment type="caution">
    <text evidence="9">The sequence shown here is derived from an EMBL/GenBank/DDBJ whole genome shotgun (WGS) entry which is preliminary data.</text>
</comment>
<dbReference type="Gene3D" id="1.10.1300.10">
    <property type="entry name" value="3'5'-cyclic nucleotide phosphodiesterase, catalytic domain"/>
    <property type="match status" value="1"/>
</dbReference>
<feature type="active site" description="Proton donor" evidence="3">
    <location>
        <position position="359"/>
    </location>
</feature>
<dbReference type="InterPro" id="IPR023174">
    <property type="entry name" value="PDEase_CS"/>
</dbReference>
<gene>
    <name evidence="9" type="ORF">CYCCA115_LOCUS1301</name>
</gene>
<dbReference type="Pfam" id="PF00233">
    <property type="entry name" value="PDEase_I"/>
    <property type="match status" value="1"/>
</dbReference>
<dbReference type="AlphaFoldDB" id="A0AAD2CFX0"/>
<evidence type="ECO:0000256" key="5">
    <source>
        <dbReference type="PIRSR" id="PIRSR623088-3"/>
    </source>
</evidence>
<feature type="compositionally biased region" description="Low complexity" evidence="7">
    <location>
        <begin position="736"/>
        <end position="749"/>
    </location>
</feature>
<evidence type="ECO:0000313" key="9">
    <source>
        <dbReference type="EMBL" id="CAJ1927365.1"/>
    </source>
</evidence>
<keyword evidence="1 5" id="KW-0479">Metal-binding</keyword>
<evidence type="ECO:0000256" key="4">
    <source>
        <dbReference type="PIRSR" id="PIRSR623088-2"/>
    </source>
</evidence>
<dbReference type="InterPro" id="IPR023088">
    <property type="entry name" value="PDEase"/>
</dbReference>
<feature type="binding site" evidence="5">
    <location>
        <position position="516"/>
    </location>
    <ligand>
        <name>Zn(2+)</name>
        <dbReference type="ChEBI" id="CHEBI:29105"/>
        <label>1</label>
    </ligand>
</feature>
<reference evidence="9" key="1">
    <citation type="submission" date="2023-08" db="EMBL/GenBank/DDBJ databases">
        <authorList>
            <person name="Audoor S."/>
            <person name="Bilcke G."/>
        </authorList>
    </citation>
    <scope>NUCLEOTIDE SEQUENCE</scope>
</reference>
<organism evidence="9 10">
    <name type="scientific">Cylindrotheca closterium</name>
    <dbReference type="NCBI Taxonomy" id="2856"/>
    <lineage>
        <taxon>Eukaryota</taxon>
        <taxon>Sar</taxon>
        <taxon>Stramenopiles</taxon>
        <taxon>Ochrophyta</taxon>
        <taxon>Bacillariophyta</taxon>
        <taxon>Bacillariophyceae</taxon>
        <taxon>Bacillariophycidae</taxon>
        <taxon>Bacillariales</taxon>
        <taxon>Bacillariaceae</taxon>
        <taxon>Cylindrotheca</taxon>
    </lineage>
</organism>
<evidence type="ECO:0000259" key="8">
    <source>
        <dbReference type="PROSITE" id="PS51845"/>
    </source>
</evidence>
<dbReference type="PROSITE" id="PS51845">
    <property type="entry name" value="PDEASE_I_2"/>
    <property type="match status" value="1"/>
</dbReference>
<feature type="binding site" evidence="5">
    <location>
        <position position="363"/>
    </location>
    <ligand>
        <name>Zn(2+)</name>
        <dbReference type="ChEBI" id="CHEBI:29105"/>
        <label>1</label>
    </ligand>
</feature>
<dbReference type="InterPro" id="IPR002073">
    <property type="entry name" value="PDEase_catalytic_dom"/>
</dbReference>
<proteinExistence type="inferred from homology"/>
<evidence type="ECO:0000256" key="2">
    <source>
        <dbReference type="ARBA" id="ARBA00022801"/>
    </source>
</evidence>
<dbReference type="PROSITE" id="PS00126">
    <property type="entry name" value="PDEASE_I_1"/>
    <property type="match status" value="1"/>
</dbReference>
<feature type="binding site" evidence="5">
    <location>
        <position position="401"/>
    </location>
    <ligand>
        <name>Zn(2+)</name>
        <dbReference type="ChEBI" id="CHEBI:29105"/>
        <label>1</label>
    </ligand>
</feature>
<accession>A0AAD2CFX0</accession>
<keyword evidence="10" id="KW-1185">Reference proteome</keyword>
<dbReference type="SUPFAM" id="SSF109604">
    <property type="entry name" value="HD-domain/PDEase-like"/>
    <property type="match status" value="1"/>
</dbReference>
<dbReference type="PRINTS" id="PR00387">
    <property type="entry name" value="PDIESTERASE1"/>
</dbReference>
<dbReference type="CDD" id="cd00077">
    <property type="entry name" value="HDc"/>
    <property type="match status" value="1"/>
</dbReference>
<feature type="compositionally biased region" description="Acidic residues" evidence="7">
    <location>
        <begin position="691"/>
        <end position="708"/>
    </location>
</feature>
<dbReference type="GO" id="GO:0007165">
    <property type="term" value="P:signal transduction"/>
    <property type="evidence" value="ECO:0007669"/>
    <property type="project" value="InterPro"/>
</dbReference>
<evidence type="ECO:0000256" key="6">
    <source>
        <dbReference type="RuleBase" id="RU363067"/>
    </source>
</evidence>
<dbReference type="Proteomes" id="UP001295423">
    <property type="component" value="Unassembled WGS sequence"/>
</dbReference>
<feature type="compositionally biased region" description="Acidic residues" evidence="7">
    <location>
        <begin position="653"/>
        <end position="663"/>
    </location>
</feature>
<comment type="similarity">
    <text evidence="6">Belongs to the cyclic nucleotide phosphodiesterase family.</text>
</comment>
<evidence type="ECO:0000256" key="1">
    <source>
        <dbReference type="ARBA" id="ARBA00022723"/>
    </source>
</evidence>
<dbReference type="InterPro" id="IPR003607">
    <property type="entry name" value="HD/PDEase_dom"/>
</dbReference>
<dbReference type="InterPro" id="IPR036971">
    <property type="entry name" value="PDEase_catalytic_dom_sf"/>
</dbReference>
<sequence length="771" mass="86827">MRQKAKGALNFSDHARLDVEESLSPDKRTLLTKKASGYSRISMPAMKLKSSMAEFKAMSKSTRRKSMNDGIAVLDCILASEQTAKRPTLQPSQIQSLVTLRNSLETVEDQGKKSAPLLPKEVKKTHRAFMSDSFDGIFSDSEGSTSSEEHEAPRGSPQGSIELDLIQPTSSMFKYGKKPETGVNVLFAFGAIPLPSPRQSRKQLRLMSSRRVSSSVIQQGGRSNLRLKKLASRRASSLLAKVQSHAPKEWYAITDIKRKVRLAELLTWDNLCKWDFDMFEIDNLTDGNPLLFVGWAILSSPYSQHVMEEVLLERTQRRPVPFDLMEGYRFIDQFHIDQKKMTNFLRSIEKDYFHENPYHNNIHAADVLQTLHSLLQEMGGIQKFQPSPMQLFASLLSAVIHDVGHPGFNNFFQQSSQSEIALCYNDQSCLENMHLALAFRKLLGGKKKSSIDIFDGMTPEEVVSCRKLMIGNVLGTDMSKHFQAVNDIKRRISEMNGSASEETTIEVVKYLMHAADISNGAKPKDIAVNWADRCLEEFFRQGDKEKEMGLPVSPLCNRDTVSRPESQKGFIEFIIKPTFELLVGVMPSIGSKIIPILVSNLAFWNSQIPQKVVDGMEQLHDDFQKNDGVPADDETASMATKDRLSMDSLSSLDFDEDVQEEPSEELRLEENGEELLASGEELNRERLNSDELQEVLEEDEEEDEEVEDPNLTKDPSELSFGSMSFADEAISERSNENGGENSSSNWSNDDNGDNAVNDDEIEYDSEMEYEC</sequence>
<evidence type="ECO:0000256" key="3">
    <source>
        <dbReference type="PIRSR" id="PIRSR623088-1"/>
    </source>
</evidence>
<comment type="cofactor">
    <cofactor evidence="6">
        <name>a divalent metal cation</name>
        <dbReference type="ChEBI" id="CHEBI:60240"/>
    </cofactor>
    <text evidence="6">Binds 2 divalent metal cations per subunit. Site 1 may preferentially bind zinc ions, while site 2 has a preference for magnesium and/or manganese ions.</text>
</comment>
<feature type="binding site" evidence="5">
    <location>
        <position position="402"/>
    </location>
    <ligand>
        <name>Zn(2+)</name>
        <dbReference type="ChEBI" id="CHEBI:29105"/>
        <label>2</label>
    </ligand>
</feature>
<feature type="region of interest" description="Disordered" evidence="7">
    <location>
        <begin position="139"/>
        <end position="162"/>
    </location>
</feature>
<feature type="domain" description="PDEase" evidence="8">
    <location>
        <begin position="254"/>
        <end position="611"/>
    </location>
</feature>
<feature type="region of interest" description="Disordered" evidence="7">
    <location>
        <begin position="623"/>
        <end position="771"/>
    </location>
</feature>
<evidence type="ECO:0000256" key="7">
    <source>
        <dbReference type="SAM" id="MobiDB-lite"/>
    </source>
</evidence>
<feature type="compositionally biased region" description="Acidic residues" evidence="7">
    <location>
        <begin position="750"/>
        <end position="771"/>
    </location>
</feature>
<feature type="binding site" evidence="4">
    <location>
        <position position="567"/>
    </location>
    <ligand>
        <name>AMP</name>
        <dbReference type="ChEBI" id="CHEBI:456215"/>
    </ligand>
</feature>
<feature type="binding site" evidence="5">
    <location>
        <position position="402"/>
    </location>
    <ligand>
        <name>Zn(2+)</name>
        <dbReference type="ChEBI" id="CHEBI:29105"/>
        <label>1</label>
    </ligand>
</feature>
<feature type="binding site" evidence="4">
    <location>
        <position position="402"/>
    </location>
    <ligand>
        <name>AMP</name>
        <dbReference type="ChEBI" id="CHEBI:456215"/>
    </ligand>
</feature>
<feature type="binding site" evidence="4">
    <location>
        <begin position="359"/>
        <end position="363"/>
    </location>
    <ligand>
        <name>AMP</name>
        <dbReference type="ChEBI" id="CHEBI:456215"/>
    </ligand>
</feature>
<dbReference type="EC" id="3.1.4.-" evidence="6"/>
<name>A0AAD2CFX0_9STRA</name>